<evidence type="ECO:0000256" key="7">
    <source>
        <dbReference type="ARBA" id="ARBA00023157"/>
    </source>
</evidence>
<dbReference type="GO" id="GO:0016020">
    <property type="term" value="C:membrane"/>
    <property type="evidence" value="ECO:0007669"/>
    <property type="project" value="InterPro"/>
</dbReference>
<evidence type="ECO:0000256" key="10">
    <source>
        <dbReference type="SAM" id="MobiDB-lite"/>
    </source>
</evidence>
<name>A0A6P2C2C1_9ACTN</name>
<proteinExistence type="predicted"/>
<dbReference type="PROSITE" id="PS51296">
    <property type="entry name" value="RIESKE"/>
    <property type="match status" value="1"/>
</dbReference>
<dbReference type="PANTHER" id="PTHR10134">
    <property type="entry name" value="CYTOCHROME B-C1 COMPLEX SUBUNIT RIESKE, MITOCHONDRIAL"/>
    <property type="match status" value="1"/>
</dbReference>
<feature type="domain" description="Rieske" evidence="11">
    <location>
        <begin position="76"/>
        <end position="168"/>
    </location>
</feature>
<dbReference type="GO" id="GO:0046872">
    <property type="term" value="F:metal ion binding"/>
    <property type="evidence" value="ECO:0007669"/>
    <property type="project" value="UniProtKB-KW"/>
</dbReference>
<comment type="caution">
    <text evidence="12">The sequence shown here is derived from an EMBL/GenBank/DDBJ whole genome shotgun (WGS) entry which is preliminary data.</text>
</comment>
<evidence type="ECO:0000256" key="8">
    <source>
        <dbReference type="ARBA" id="ARBA00029586"/>
    </source>
</evidence>
<dbReference type="FunFam" id="2.102.10.10:FF:000016">
    <property type="entry name" value="Nitrite reductase/ring-hydroxylating ferredoxin subunit"/>
    <property type="match status" value="1"/>
</dbReference>
<dbReference type="EMBL" id="RPFW01000002">
    <property type="protein sequence ID" value="TVZ05552.1"/>
    <property type="molecule type" value="Genomic_DNA"/>
</dbReference>
<evidence type="ECO:0000256" key="3">
    <source>
        <dbReference type="ARBA" id="ARBA00022714"/>
    </source>
</evidence>
<comment type="function">
    <text evidence="1">Iron-sulfur subunit of the cytochrome bc1 complex, an essential component of the respiratory electron transport chain required for ATP synthesis. The bc1 complex catalyzes the oxidation of menaquinol and the reduction of cytochrome c in the respiratory chain. The bc1 complex operates through a Q-cycle mechanism that couples electron transfer to generation of the proton gradient that drives ATP synthesis.</text>
</comment>
<comment type="cofactor">
    <cofactor evidence="9">
        <name>[2Fe-2S] cluster</name>
        <dbReference type="ChEBI" id="CHEBI:190135"/>
    </cofactor>
</comment>
<dbReference type="RefSeq" id="WP_145853253.1">
    <property type="nucleotide sequence ID" value="NZ_RPFW01000002.1"/>
</dbReference>
<dbReference type="OrthoDB" id="25106at2"/>
<evidence type="ECO:0000256" key="4">
    <source>
        <dbReference type="ARBA" id="ARBA00022723"/>
    </source>
</evidence>
<evidence type="ECO:0000256" key="5">
    <source>
        <dbReference type="ARBA" id="ARBA00023004"/>
    </source>
</evidence>
<evidence type="ECO:0000259" key="11">
    <source>
        <dbReference type="PROSITE" id="PS51296"/>
    </source>
</evidence>
<keyword evidence="6" id="KW-0411">Iron-sulfur</keyword>
<evidence type="ECO:0000256" key="6">
    <source>
        <dbReference type="ARBA" id="ARBA00023014"/>
    </source>
</evidence>
<dbReference type="InterPro" id="IPR036922">
    <property type="entry name" value="Rieske_2Fe-2S_sf"/>
</dbReference>
<evidence type="ECO:0000313" key="13">
    <source>
        <dbReference type="Proteomes" id="UP000460272"/>
    </source>
</evidence>
<keyword evidence="5" id="KW-0408">Iron</keyword>
<reference evidence="12 13" key="1">
    <citation type="submission" date="2018-11" db="EMBL/GenBank/DDBJ databases">
        <title>Trebonia kvetii gen.nov., sp.nov., a novel acidophilic actinobacterium, and proposal of the new actinobacterial family Treboniaceae fam. nov.</title>
        <authorList>
            <person name="Rapoport D."/>
            <person name="Sagova-Mareckova M."/>
            <person name="Sedlacek I."/>
            <person name="Provaznik J."/>
            <person name="Kralova S."/>
            <person name="Pavlinic D."/>
            <person name="Benes V."/>
            <person name="Kopecky J."/>
        </authorList>
    </citation>
    <scope>NUCLEOTIDE SEQUENCE [LARGE SCALE GENOMIC DNA]</scope>
    <source>
        <strain evidence="12 13">15Tr583</strain>
    </source>
</reference>
<dbReference type="GO" id="GO:0016705">
    <property type="term" value="F:oxidoreductase activity, acting on paired donors, with incorporation or reduction of molecular oxygen"/>
    <property type="evidence" value="ECO:0007669"/>
    <property type="project" value="UniProtKB-ARBA"/>
</dbReference>
<dbReference type="SUPFAM" id="SSF50022">
    <property type="entry name" value="ISP domain"/>
    <property type="match status" value="1"/>
</dbReference>
<sequence length="169" mass="16005">MSEPADAGTAQGLEPPPSRRAVLLGAGVTCVAALAGCSTYDANNGGVAGPPPSAPATSAAASSGGGTATGTAPASNALASTAQVPEGGGTIISGKNIVITQPQAGSFKAFTAVCTHQGCIVSSVSGGTINCPCHGSKFSIKDGSVVNGPAASPLSPITIEVEGSSIIQG</sequence>
<evidence type="ECO:0000256" key="2">
    <source>
        <dbReference type="ARBA" id="ARBA00015816"/>
    </source>
</evidence>
<protein>
    <recommendedName>
        <fullName evidence="2">Cytochrome bc1 complex Rieske iron-sulfur subunit</fullName>
    </recommendedName>
    <alternativeName>
        <fullName evidence="8">Cytochrome bc1 reductase complex subunit QcrA</fullName>
    </alternativeName>
</protein>
<dbReference type="CDD" id="cd03467">
    <property type="entry name" value="Rieske"/>
    <property type="match status" value="1"/>
</dbReference>
<dbReference type="InterPro" id="IPR006311">
    <property type="entry name" value="TAT_signal"/>
</dbReference>
<keyword evidence="4" id="KW-0479">Metal-binding</keyword>
<accession>A0A6P2C2C1</accession>
<gene>
    <name evidence="12" type="ORF">EAS64_13570</name>
</gene>
<keyword evidence="13" id="KW-1185">Reference proteome</keyword>
<dbReference type="PROSITE" id="PS51318">
    <property type="entry name" value="TAT"/>
    <property type="match status" value="1"/>
</dbReference>
<dbReference type="PRINTS" id="PR00162">
    <property type="entry name" value="RIESKE"/>
</dbReference>
<dbReference type="AlphaFoldDB" id="A0A6P2C2C1"/>
<dbReference type="InterPro" id="IPR014349">
    <property type="entry name" value="Rieske_Fe-S_prot"/>
</dbReference>
<evidence type="ECO:0000256" key="1">
    <source>
        <dbReference type="ARBA" id="ARBA00002494"/>
    </source>
</evidence>
<organism evidence="12 13">
    <name type="scientific">Trebonia kvetii</name>
    <dbReference type="NCBI Taxonomy" id="2480626"/>
    <lineage>
        <taxon>Bacteria</taxon>
        <taxon>Bacillati</taxon>
        <taxon>Actinomycetota</taxon>
        <taxon>Actinomycetes</taxon>
        <taxon>Streptosporangiales</taxon>
        <taxon>Treboniaceae</taxon>
        <taxon>Trebonia</taxon>
    </lineage>
</organism>
<dbReference type="Pfam" id="PF00355">
    <property type="entry name" value="Rieske"/>
    <property type="match status" value="1"/>
</dbReference>
<dbReference type="GO" id="GO:0004497">
    <property type="term" value="F:monooxygenase activity"/>
    <property type="evidence" value="ECO:0007669"/>
    <property type="project" value="UniProtKB-ARBA"/>
</dbReference>
<evidence type="ECO:0000313" key="12">
    <source>
        <dbReference type="EMBL" id="TVZ05552.1"/>
    </source>
</evidence>
<evidence type="ECO:0000256" key="9">
    <source>
        <dbReference type="ARBA" id="ARBA00034078"/>
    </source>
</evidence>
<dbReference type="InterPro" id="IPR005805">
    <property type="entry name" value="Rieske_Fe-S_prot_C"/>
</dbReference>
<keyword evidence="3" id="KW-0001">2Fe-2S</keyword>
<dbReference type="Proteomes" id="UP000460272">
    <property type="component" value="Unassembled WGS sequence"/>
</dbReference>
<dbReference type="InterPro" id="IPR017941">
    <property type="entry name" value="Rieske_2Fe-2S"/>
</dbReference>
<feature type="region of interest" description="Disordered" evidence="10">
    <location>
        <begin position="50"/>
        <end position="80"/>
    </location>
</feature>
<dbReference type="GO" id="GO:0051537">
    <property type="term" value="F:2 iron, 2 sulfur cluster binding"/>
    <property type="evidence" value="ECO:0007669"/>
    <property type="project" value="UniProtKB-KW"/>
</dbReference>
<keyword evidence="7" id="KW-1015">Disulfide bond</keyword>
<dbReference type="Gene3D" id="2.102.10.10">
    <property type="entry name" value="Rieske [2Fe-2S] iron-sulphur domain"/>
    <property type="match status" value="1"/>
</dbReference>